<accession>A0A4Y2GDY1</accession>
<comment type="caution">
    <text evidence="1">The sequence shown here is derived from an EMBL/GenBank/DDBJ whole genome shotgun (WGS) entry which is preliminary data.</text>
</comment>
<sequence length="107" mass="12845">MVPFFSRSLHPGMWSAEIQCASEVARMTHPNRGWILPRRRSLVIPFFELWTNLYFTFRRYLDCVKLLHGLFFRLPLAKWKHHSSEEMFRLPKDLKPNAKCVRIILCL</sequence>
<reference evidence="1 2" key="1">
    <citation type="journal article" date="2019" name="Sci. Rep.">
        <title>Orb-weaving spider Araneus ventricosus genome elucidates the spidroin gene catalogue.</title>
        <authorList>
            <person name="Kono N."/>
            <person name="Nakamura H."/>
            <person name="Ohtoshi R."/>
            <person name="Moran D.A.P."/>
            <person name="Shinohara A."/>
            <person name="Yoshida Y."/>
            <person name="Fujiwara M."/>
            <person name="Mori M."/>
            <person name="Tomita M."/>
            <person name="Arakawa K."/>
        </authorList>
    </citation>
    <scope>NUCLEOTIDE SEQUENCE [LARGE SCALE GENOMIC DNA]</scope>
</reference>
<dbReference type="AlphaFoldDB" id="A0A4Y2GDY1"/>
<dbReference type="EMBL" id="BGPR01001350">
    <property type="protein sequence ID" value="GBM51810.1"/>
    <property type="molecule type" value="Genomic_DNA"/>
</dbReference>
<name>A0A4Y2GDY1_ARAVE</name>
<evidence type="ECO:0000313" key="2">
    <source>
        <dbReference type="Proteomes" id="UP000499080"/>
    </source>
</evidence>
<protein>
    <submittedName>
        <fullName evidence="1">Uncharacterized protein</fullName>
    </submittedName>
</protein>
<keyword evidence="2" id="KW-1185">Reference proteome</keyword>
<organism evidence="1 2">
    <name type="scientific">Araneus ventricosus</name>
    <name type="common">Orbweaver spider</name>
    <name type="synonym">Epeira ventricosa</name>
    <dbReference type="NCBI Taxonomy" id="182803"/>
    <lineage>
        <taxon>Eukaryota</taxon>
        <taxon>Metazoa</taxon>
        <taxon>Ecdysozoa</taxon>
        <taxon>Arthropoda</taxon>
        <taxon>Chelicerata</taxon>
        <taxon>Arachnida</taxon>
        <taxon>Araneae</taxon>
        <taxon>Araneomorphae</taxon>
        <taxon>Entelegynae</taxon>
        <taxon>Araneoidea</taxon>
        <taxon>Araneidae</taxon>
        <taxon>Araneus</taxon>
    </lineage>
</organism>
<proteinExistence type="predicted"/>
<gene>
    <name evidence="1" type="ORF">AVEN_4322_1</name>
</gene>
<evidence type="ECO:0000313" key="1">
    <source>
        <dbReference type="EMBL" id="GBM51810.1"/>
    </source>
</evidence>
<dbReference type="Proteomes" id="UP000499080">
    <property type="component" value="Unassembled WGS sequence"/>
</dbReference>